<gene>
    <name evidence="3" type="ORF">TU94_17665</name>
</gene>
<feature type="region of interest" description="Disordered" evidence="1">
    <location>
        <begin position="1"/>
        <end position="42"/>
    </location>
</feature>
<accession>A0A0C5FSN2</accession>
<dbReference type="OrthoDB" id="3209305at2"/>
<evidence type="ECO:0000313" key="4">
    <source>
        <dbReference type="Proteomes" id="UP000032234"/>
    </source>
</evidence>
<dbReference type="KEGG" id="scw:TU94_17665"/>
<evidence type="ECO:0000256" key="1">
    <source>
        <dbReference type="SAM" id="MobiDB-lite"/>
    </source>
</evidence>
<dbReference type="EMBL" id="CP010849">
    <property type="protein sequence ID" value="AJP03027.1"/>
    <property type="molecule type" value="Genomic_DNA"/>
</dbReference>
<keyword evidence="2" id="KW-0812">Transmembrane</keyword>
<keyword evidence="4" id="KW-1185">Reference proteome</keyword>
<dbReference type="AlphaFoldDB" id="A0A0C5FSN2"/>
<dbReference type="STRING" id="477245.TU94_17665"/>
<reference evidence="3 4" key="1">
    <citation type="submission" date="2015-02" db="EMBL/GenBank/DDBJ databases">
        <title>Genome sequence of thermotolerant Streptomyces cyaneogriseus subsp. Noncyanogenus NMWT1, the producer of nematocidal antibiotics nemadectin.</title>
        <authorList>
            <person name="Wang H."/>
            <person name="Li C."/>
            <person name="Xiang W."/>
            <person name="Wang X."/>
        </authorList>
    </citation>
    <scope>NUCLEOTIDE SEQUENCE [LARGE SCALE GENOMIC DNA]</scope>
    <source>
        <strain evidence="3 4">NMWT 1</strain>
    </source>
</reference>
<feature type="compositionally biased region" description="Gly residues" evidence="1">
    <location>
        <begin position="25"/>
        <end position="35"/>
    </location>
</feature>
<feature type="transmembrane region" description="Helical" evidence="2">
    <location>
        <begin position="45"/>
        <end position="63"/>
    </location>
</feature>
<keyword evidence="2" id="KW-1133">Transmembrane helix</keyword>
<evidence type="ECO:0000313" key="3">
    <source>
        <dbReference type="EMBL" id="AJP03027.1"/>
    </source>
</evidence>
<dbReference type="Proteomes" id="UP000032234">
    <property type="component" value="Chromosome"/>
</dbReference>
<evidence type="ECO:0000256" key="2">
    <source>
        <dbReference type="SAM" id="Phobius"/>
    </source>
</evidence>
<organism evidence="3 4">
    <name type="scientific">Streptomyces cyaneogriseus subsp. noncyanogenus</name>
    <dbReference type="NCBI Taxonomy" id="477245"/>
    <lineage>
        <taxon>Bacteria</taxon>
        <taxon>Bacillati</taxon>
        <taxon>Actinomycetota</taxon>
        <taxon>Actinomycetes</taxon>
        <taxon>Kitasatosporales</taxon>
        <taxon>Streptomycetaceae</taxon>
        <taxon>Streptomyces</taxon>
    </lineage>
</organism>
<dbReference type="RefSeq" id="WP_044382938.1">
    <property type="nucleotide sequence ID" value="NZ_CP010849.1"/>
</dbReference>
<protein>
    <submittedName>
        <fullName evidence="3">Membrane protein</fullName>
    </submittedName>
</protein>
<proteinExistence type="predicted"/>
<feature type="region of interest" description="Disordered" evidence="1">
    <location>
        <begin position="67"/>
        <end position="105"/>
    </location>
</feature>
<keyword evidence="2" id="KW-0472">Membrane</keyword>
<dbReference type="HOGENOM" id="CLU_1008053_0_0_11"/>
<dbReference type="PATRIC" id="fig|477245.3.peg.3735"/>
<name>A0A0C5FSN2_9ACTN</name>
<sequence length="277" mass="28572">MSPGDEHQAAGGYGGTGQTRTRLPEGGGDVYGGARRGGRTSSSRSLVTVVGVVVLLIAAIAFANRGGDASPTATGTADKPETSATAPTGKRPVKAATGGIPTGFAHDRQGAESAAANYSVALGSADMFDKAKRDAILRAVIIPSRVPDVEATLDKAYTPQFNKNVGLNEDGSTPKGYTFVSRTTPVGTKVTEDSADSATVEVWCSGLLGLAGENSTAPVTSSWFTITMELQWSDDGWKIARHSQKAGPTPIPGDDRASGAEEMAKAVQEYGGFTYAR</sequence>